<keyword evidence="2" id="KW-0472">Membrane</keyword>
<dbReference type="Pfam" id="PF08666">
    <property type="entry name" value="SAF"/>
    <property type="match status" value="1"/>
</dbReference>
<accession>A0A1R4FIY7</accession>
<dbReference type="CDD" id="cd11614">
    <property type="entry name" value="SAF_CpaB_FlgA_like"/>
    <property type="match status" value="1"/>
</dbReference>
<name>A0A1R4FIY7_9MICO</name>
<evidence type="ECO:0000313" key="4">
    <source>
        <dbReference type="EMBL" id="SJM55839.1"/>
    </source>
</evidence>
<feature type="compositionally biased region" description="Basic residues" evidence="1">
    <location>
        <begin position="14"/>
        <end position="25"/>
    </location>
</feature>
<dbReference type="RefSeq" id="WP_086991401.1">
    <property type="nucleotide sequence ID" value="NZ_FUHU01000025.1"/>
</dbReference>
<feature type="region of interest" description="Disordered" evidence="1">
    <location>
        <begin position="1"/>
        <end position="28"/>
    </location>
</feature>
<evidence type="ECO:0000256" key="1">
    <source>
        <dbReference type="SAM" id="MobiDB-lite"/>
    </source>
</evidence>
<keyword evidence="2" id="KW-1133">Transmembrane helix</keyword>
<dbReference type="GeneID" id="303172510"/>
<dbReference type="SMART" id="SM00858">
    <property type="entry name" value="SAF"/>
    <property type="match status" value="1"/>
</dbReference>
<keyword evidence="5" id="KW-1185">Reference proteome</keyword>
<organism evidence="4 5">
    <name type="scientific">Agrococcus casei LMG 22410</name>
    <dbReference type="NCBI Taxonomy" id="1255656"/>
    <lineage>
        <taxon>Bacteria</taxon>
        <taxon>Bacillati</taxon>
        <taxon>Actinomycetota</taxon>
        <taxon>Actinomycetes</taxon>
        <taxon>Micrococcales</taxon>
        <taxon>Microbacteriaceae</taxon>
        <taxon>Agrococcus</taxon>
    </lineage>
</organism>
<keyword evidence="2" id="KW-0812">Transmembrane</keyword>
<dbReference type="Proteomes" id="UP000195787">
    <property type="component" value="Unassembled WGS sequence"/>
</dbReference>
<evidence type="ECO:0000313" key="5">
    <source>
        <dbReference type="Proteomes" id="UP000195787"/>
    </source>
</evidence>
<protein>
    <submittedName>
        <fullName evidence="4">Putative membrane protein</fullName>
    </submittedName>
</protein>
<reference evidence="4 5" key="1">
    <citation type="submission" date="2017-02" db="EMBL/GenBank/DDBJ databases">
        <authorList>
            <person name="Peterson S.W."/>
        </authorList>
    </citation>
    <scope>NUCLEOTIDE SEQUENCE [LARGE SCALE GENOMIC DNA]</scope>
    <source>
        <strain evidence="4 5">LMG 22410</strain>
    </source>
</reference>
<evidence type="ECO:0000256" key="2">
    <source>
        <dbReference type="SAM" id="Phobius"/>
    </source>
</evidence>
<dbReference type="InterPro" id="IPR013974">
    <property type="entry name" value="SAF"/>
</dbReference>
<proteinExistence type="predicted"/>
<feature type="domain" description="SAF" evidence="3">
    <location>
        <begin position="63"/>
        <end position="126"/>
    </location>
</feature>
<sequence>MTTTSAATTPEKRVRGKGRAPKRQQHSPVAAKINPMLIAAAIALIVVGALAGWYVLNTQSTTTAVVTITQDVPRGAEISTDHLGTLEVNDADAGNYIAVADANTVAGRTALTDLTSGTPLTDKNTGTLATDEAAAIVGLPLTAAQMPSTNIAAGDTVSVVSTASNSAESGSTPISIDATVFSIRTDETTGLTIVDLTIEPDEARTVASMAASGDVALVLLGAGETA</sequence>
<evidence type="ECO:0000259" key="3">
    <source>
        <dbReference type="SMART" id="SM00858"/>
    </source>
</evidence>
<dbReference type="EMBL" id="FUHU01000025">
    <property type="protein sequence ID" value="SJM55839.1"/>
    <property type="molecule type" value="Genomic_DNA"/>
</dbReference>
<gene>
    <name evidence="4" type="ORF">CZ674_04725</name>
</gene>
<feature type="transmembrane region" description="Helical" evidence="2">
    <location>
        <begin position="33"/>
        <end position="56"/>
    </location>
</feature>
<dbReference type="AlphaFoldDB" id="A0A1R4FIY7"/>